<dbReference type="GO" id="GO:0031418">
    <property type="term" value="F:L-ascorbic acid binding"/>
    <property type="evidence" value="ECO:0007669"/>
    <property type="project" value="InterPro"/>
</dbReference>
<name>A0A024GCV1_9STRA</name>
<reference evidence="8 9" key="1">
    <citation type="submission" date="2012-05" db="EMBL/GenBank/DDBJ databases">
        <title>Recombination and specialization in a pathogen metapopulation.</title>
        <authorList>
            <person name="Gardiner A."/>
            <person name="Kemen E."/>
            <person name="Schultz-Larsen T."/>
            <person name="MacLean D."/>
            <person name="Van Oosterhout C."/>
            <person name="Jones J.D.G."/>
        </authorList>
    </citation>
    <scope>NUCLEOTIDE SEQUENCE [LARGE SCALE GENOMIC DNA]</scope>
    <source>
        <strain evidence="8 9">Ac Nc2</strain>
    </source>
</reference>
<dbReference type="InterPro" id="IPR045054">
    <property type="entry name" value="P4HA-like"/>
</dbReference>
<keyword evidence="9" id="KW-1185">Reference proteome</keyword>
<keyword evidence="4" id="KW-0560">Oxidoreductase</keyword>
<keyword evidence="6" id="KW-1133">Transmembrane helix</keyword>
<comment type="caution">
    <text evidence="8">The sequence shown here is derived from an EMBL/GenBank/DDBJ whole genome shotgun (WGS) entry which is preliminary data.</text>
</comment>
<dbReference type="SMART" id="SM00702">
    <property type="entry name" value="P4Hc"/>
    <property type="match status" value="1"/>
</dbReference>
<accession>A0A024GCV1</accession>
<evidence type="ECO:0000256" key="5">
    <source>
        <dbReference type="ARBA" id="ARBA00023004"/>
    </source>
</evidence>
<dbReference type="InParanoid" id="A0A024GCV1"/>
<gene>
    <name evidence="8" type="ORF">BN9_055140</name>
</gene>
<proteinExistence type="predicted"/>
<keyword evidence="2" id="KW-0479">Metal-binding</keyword>
<evidence type="ECO:0000256" key="4">
    <source>
        <dbReference type="ARBA" id="ARBA00023002"/>
    </source>
</evidence>
<dbReference type="PANTHER" id="PTHR10869">
    <property type="entry name" value="PROLYL 4-HYDROXYLASE ALPHA SUBUNIT"/>
    <property type="match status" value="1"/>
</dbReference>
<keyword evidence="6" id="KW-0472">Membrane</keyword>
<protein>
    <recommendedName>
        <fullName evidence="7">Prolyl 4-hydroxylase alpha subunit domain-containing protein</fullName>
    </recommendedName>
</protein>
<sequence>METIRFCVSIAISKFTRAMKARKNLRNQTLLKLKTLTSTVDGRKYLFHSILKLVLVFIVAFVFTHLSFSPRIPQKRSIRVEQKLHSTKNVTKNWIDSVYKLEDYNTPLIPLYESNVLSILPNLILSDNACHDMAYTPTILHDYAIHSVVKAMEETPAQENELFFMLNGHNEGIYVSYNEDFECIQKAANFAAKALGADVKLLPNGIRLFDQSGMPVVNAYDFSKTNRLLHILLDFQIWIWPGIRIGHKYRLETGTVLTTISMSPKVYDVENFFTAKESAEIVEVGMKTLERSRVVGGPDGHSVSKVRTSHTAFLSDSKLTRNFQCRGARLARLPSPSFSERLQLVRYKKGEFYQPHHDTFQSREFLPDNWEVFTHEDYTLWITWAADKVRELGTRVPEEFREGGRYFPNVNSTSGFSHALLGIFLTSGNASNYFVARGDQEWALWLDKRLNQNDDDMMVSVMGKSGRPSYLPDIIHVWEEAINMPETRYTLNKGNVNGVSYFYNWIRWAKERISYYGDDVPSHIRPGGDLYPSYSTFFESQLLAYVLEDYRENLIVRTTHKAMYDWIVKHKAERHATTAVLKLSRDFIELIIRSWEARARYKKLVYTLPTYVKHFNPQRFVTLFLYLNNETKVGGETVFPYSTERYSGEVIKRTGMSDCSRGLAVPPRPLHAALFYSQTPEGDLDVMSLHGGCPPEEGTKWGSNLFMWNADANDGSSVWYD</sequence>
<dbReference type="GO" id="GO:0005783">
    <property type="term" value="C:endoplasmic reticulum"/>
    <property type="evidence" value="ECO:0007669"/>
    <property type="project" value="TreeGrafter"/>
</dbReference>
<feature type="domain" description="Prolyl 4-hydroxylase alpha subunit" evidence="7">
    <location>
        <begin position="264"/>
        <end position="708"/>
    </location>
</feature>
<dbReference type="AlphaFoldDB" id="A0A024GCV1"/>
<dbReference type="EMBL" id="CAIX01000077">
    <property type="protein sequence ID" value="CCI44690.1"/>
    <property type="molecule type" value="Genomic_DNA"/>
</dbReference>
<organism evidence="8 9">
    <name type="scientific">Albugo candida</name>
    <dbReference type="NCBI Taxonomy" id="65357"/>
    <lineage>
        <taxon>Eukaryota</taxon>
        <taxon>Sar</taxon>
        <taxon>Stramenopiles</taxon>
        <taxon>Oomycota</taxon>
        <taxon>Peronosporomycetes</taxon>
        <taxon>Albuginales</taxon>
        <taxon>Albuginaceae</taxon>
        <taxon>Albugo</taxon>
    </lineage>
</organism>
<evidence type="ECO:0000313" key="8">
    <source>
        <dbReference type="EMBL" id="CCI44690.1"/>
    </source>
</evidence>
<dbReference type="FunFam" id="2.60.120.620:FF:000023">
    <property type="entry name" value="Transmembrane prolyl 4-hydroxylase"/>
    <property type="match status" value="1"/>
</dbReference>
<evidence type="ECO:0000256" key="1">
    <source>
        <dbReference type="ARBA" id="ARBA00001961"/>
    </source>
</evidence>
<evidence type="ECO:0000256" key="6">
    <source>
        <dbReference type="SAM" id="Phobius"/>
    </source>
</evidence>
<evidence type="ECO:0000256" key="3">
    <source>
        <dbReference type="ARBA" id="ARBA00022964"/>
    </source>
</evidence>
<dbReference type="OrthoDB" id="420380at2759"/>
<dbReference type="GO" id="GO:0004656">
    <property type="term" value="F:procollagen-proline 4-dioxygenase activity"/>
    <property type="evidence" value="ECO:0007669"/>
    <property type="project" value="TreeGrafter"/>
</dbReference>
<dbReference type="Gene3D" id="2.60.120.620">
    <property type="entry name" value="q2cbj1_9rhob like domain"/>
    <property type="match status" value="2"/>
</dbReference>
<evidence type="ECO:0000259" key="7">
    <source>
        <dbReference type="SMART" id="SM00702"/>
    </source>
</evidence>
<comment type="cofactor">
    <cofactor evidence="1">
        <name>L-ascorbate</name>
        <dbReference type="ChEBI" id="CHEBI:38290"/>
    </cofactor>
</comment>
<dbReference type="STRING" id="65357.A0A024GCV1"/>
<dbReference type="GO" id="GO:0005506">
    <property type="term" value="F:iron ion binding"/>
    <property type="evidence" value="ECO:0007669"/>
    <property type="project" value="InterPro"/>
</dbReference>
<feature type="transmembrane region" description="Helical" evidence="6">
    <location>
        <begin position="45"/>
        <end position="68"/>
    </location>
</feature>
<dbReference type="Proteomes" id="UP000053237">
    <property type="component" value="Unassembled WGS sequence"/>
</dbReference>
<dbReference type="InterPro" id="IPR006620">
    <property type="entry name" value="Pro_4_hyd_alph"/>
</dbReference>
<dbReference type="PANTHER" id="PTHR10869:SF226">
    <property type="entry name" value="PROLYL 4-HYDROXYLASE ALPHA SUBUNIT DOMAIN-CONTAINING PROTEIN"/>
    <property type="match status" value="1"/>
</dbReference>
<keyword evidence="6" id="KW-0812">Transmembrane</keyword>
<evidence type="ECO:0000313" key="9">
    <source>
        <dbReference type="Proteomes" id="UP000053237"/>
    </source>
</evidence>
<keyword evidence="3" id="KW-0223">Dioxygenase</keyword>
<keyword evidence="5" id="KW-0408">Iron</keyword>
<evidence type="ECO:0000256" key="2">
    <source>
        <dbReference type="ARBA" id="ARBA00022723"/>
    </source>
</evidence>